<dbReference type="InterPro" id="IPR016896">
    <property type="entry name" value="DUF2860"/>
</dbReference>
<evidence type="ECO:0000313" key="2">
    <source>
        <dbReference type="Proteomes" id="UP000501443"/>
    </source>
</evidence>
<evidence type="ECO:0000313" key="1">
    <source>
        <dbReference type="EMBL" id="QJY35485.1"/>
    </source>
</evidence>
<dbReference type="Pfam" id="PF11059">
    <property type="entry name" value="DUF2860"/>
    <property type="match status" value="1"/>
</dbReference>
<reference evidence="1 2" key="1">
    <citation type="submission" date="2020-05" db="EMBL/GenBank/DDBJ databases">
        <title>First description outside Europe of the emergent pathogen for shellfish aquaculture Vibrio europaeus.</title>
        <authorList>
            <person name="Dubert J."/>
            <person name="Rojas R."/>
        </authorList>
    </citation>
    <scope>NUCLEOTIDE SEQUENCE [LARGE SCALE GENOMIC DNA]</scope>
    <source>
        <strain evidence="1 2">NPI-1</strain>
    </source>
</reference>
<proteinExistence type="predicted"/>
<dbReference type="Proteomes" id="UP000501443">
    <property type="component" value="Chromosome 1"/>
</dbReference>
<dbReference type="PIRSF" id="PIRSF028696">
    <property type="entry name" value="UCP028696"/>
    <property type="match status" value="1"/>
</dbReference>
<gene>
    <name evidence="1" type="ORF">HOO69_02205</name>
</gene>
<accession>A0AAE7DWI4</accession>
<dbReference type="EMBL" id="CP053541">
    <property type="protein sequence ID" value="QJY35485.1"/>
    <property type="molecule type" value="Genomic_DNA"/>
</dbReference>
<sequence>MEKKLPITVSIFMTFLSFHSNSSEQGISGELGLFAQYQETKSNLSTGSDKVLTSLKNEGASVSESSVFPLGNIQYQWGNHQVFIGQSEDTFVRGVLALELGYRNQINRNSSLSVAIAPTVQDGEVWSNPYLVNDKREKTDSKGNVYRMKYEHQILTMDFAYYDRKIDTEASPNKALNREGKGYFSKLAISLPLSTSALIEPSVFYQMDDAQGSAMAFDKIGAGITASILSGHYTFVFDGRFSTSEYDATHPIFGVTREEDKLHLGLLFEEREIFGDPQMSLIAQVTYEKSDANISFYDEEGVSFLIGGLYRF</sequence>
<name>A0AAE7DWI4_9VIBR</name>
<dbReference type="RefSeq" id="WP_171801215.1">
    <property type="nucleotide sequence ID" value="NZ_CP053541.1"/>
</dbReference>
<protein>
    <submittedName>
        <fullName evidence="1">DUF2860 family protein</fullName>
    </submittedName>
</protein>
<organism evidence="1 2">
    <name type="scientific">Vibrio europaeus</name>
    <dbReference type="NCBI Taxonomy" id="300876"/>
    <lineage>
        <taxon>Bacteria</taxon>
        <taxon>Pseudomonadati</taxon>
        <taxon>Pseudomonadota</taxon>
        <taxon>Gammaproteobacteria</taxon>
        <taxon>Vibrionales</taxon>
        <taxon>Vibrionaceae</taxon>
        <taxon>Vibrio</taxon>
        <taxon>Vibrio oreintalis group</taxon>
    </lineage>
</organism>
<dbReference type="AlphaFoldDB" id="A0AAE7DWI4"/>